<evidence type="ECO:0000313" key="1">
    <source>
        <dbReference type="EMBL" id="KKU60577.1"/>
    </source>
</evidence>
<dbReference type="Proteomes" id="UP000033860">
    <property type="component" value="Unassembled WGS sequence"/>
</dbReference>
<dbReference type="PATRIC" id="fig|1618371.3.peg.1089"/>
<gene>
    <name evidence="1" type="ORF">UX85_C0009G0030</name>
</gene>
<accession>A0A0G1RTV8</accession>
<dbReference type="AlphaFoldDB" id="A0A0G1RTV8"/>
<sequence length="132" mass="14019">MKTLNQNIHPATLLPIGVITLTTNGAAIDTYLSDRPAYDSGLIDIAIGNLGDQTSTKVKIEESDASDFSSGVTVAKGGDEITVTADTGYKMQIERKKRYLRAVITITGGSSPSAEAYVGALLWDAQRPFPVT</sequence>
<protein>
    <submittedName>
        <fullName evidence="1">Uncharacterized protein</fullName>
    </submittedName>
</protein>
<name>A0A0G1RTV8_9BACT</name>
<dbReference type="EMBL" id="LCNT01000009">
    <property type="protein sequence ID" value="KKU60577.1"/>
    <property type="molecule type" value="Genomic_DNA"/>
</dbReference>
<organism evidence="1 2">
    <name type="scientific">Candidatus Beckwithbacteria bacterium GW2011_GWB1_47_15</name>
    <dbReference type="NCBI Taxonomy" id="1618371"/>
    <lineage>
        <taxon>Bacteria</taxon>
        <taxon>Candidatus Beckwithiibacteriota</taxon>
    </lineage>
</organism>
<evidence type="ECO:0000313" key="2">
    <source>
        <dbReference type="Proteomes" id="UP000033860"/>
    </source>
</evidence>
<proteinExistence type="predicted"/>
<reference evidence="1 2" key="1">
    <citation type="journal article" date="2015" name="Nature">
        <title>rRNA introns, odd ribosomes, and small enigmatic genomes across a large radiation of phyla.</title>
        <authorList>
            <person name="Brown C.T."/>
            <person name="Hug L.A."/>
            <person name="Thomas B.C."/>
            <person name="Sharon I."/>
            <person name="Castelle C.J."/>
            <person name="Singh A."/>
            <person name="Wilkins M.J."/>
            <person name="Williams K.H."/>
            <person name="Banfield J.F."/>
        </authorList>
    </citation>
    <scope>NUCLEOTIDE SEQUENCE [LARGE SCALE GENOMIC DNA]</scope>
</reference>
<comment type="caution">
    <text evidence="1">The sequence shown here is derived from an EMBL/GenBank/DDBJ whole genome shotgun (WGS) entry which is preliminary data.</text>
</comment>